<dbReference type="InterPro" id="IPR006671">
    <property type="entry name" value="Cyclin_N"/>
</dbReference>
<protein>
    <submittedName>
        <fullName evidence="2">PHO85 cyclin-1</fullName>
    </submittedName>
</protein>
<dbReference type="Pfam" id="PF00134">
    <property type="entry name" value="Cyclin_N"/>
    <property type="match status" value="1"/>
</dbReference>
<dbReference type="GO" id="GO:0019901">
    <property type="term" value="F:protein kinase binding"/>
    <property type="evidence" value="ECO:0007669"/>
    <property type="project" value="InterPro"/>
</dbReference>
<keyword evidence="3" id="KW-1185">Reference proteome</keyword>
<name>A0AAW0BD35_9AGAR</name>
<dbReference type="GO" id="GO:0000307">
    <property type="term" value="C:cyclin-dependent protein kinase holoenzyme complex"/>
    <property type="evidence" value="ECO:0007669"/>
    <property type="project" value="TreeGrafter"/>
</dbReference>
<dbReference type="SUPFAM" id="SSF47954">
    <property type="entry name" value="Cyclin-like"/>
    <property type="match status" value="1"/>
</dbReference>
<dbReference type="AlphaFoldDB" id="A0AAW0BD35"/>
<dbReference type="CDD" id="cd20557">
    <property type="entry name" value="CYCLIN_ScPCL1-like"/>
    <property type="match status" value="1"/>
</dbReference>
<evidence type="ECO:0000313" key="2">
    <source>
        <dbReference type="EMBL" id="KAK7024631.1"/>
    </source>
</evidence>
<evidence type="ECO:0000259" key="1">
    <source>
        <dbReference type="Pfam" id="PF00134"/>
    </source>
</evidence>
<dbReference type="PANTHER" id="PTHR15615:SF10">
    <property type="entry name" value="PHO85 CYCLIN-2-RELATED"/>
    <property type="match status" value="1"/>
</dbReference>
<dbReference type="PANTHER" id="PTHR15615">
    <property type="match status" value="1"/>
</dbReference>
<gene>
    <name evidence="2" type="primary">PCL1_2</name>
    <name evidence="2" type="ORF">VNI00_016135</name>
</gene>
<dbReference type="Gene3D" id="1.10.472.10">
    <property type="entry name" value="Cyclin-like"/>
    <property type="match status" value="1"/>
</dbReference>
<dbReference type="EMBL" id="JAYKXP010000118">
    <property type="protein sequence ID" value="KAK7024631.1"/>
    <property type="molecule type" value="Genomic_DNA"/>
</dbReference>
<evidence type="ECO:0000313" key="3">
    <source>
        <dbReference type="Proteomes" id="UP001383192"/>
    </source>
</evidence>
<feature type="domain" description="Cyclin N-terminal" evidence="1">
    <location>
        <begin position="63"/>
        <end position="161"/>
    </location>
</feature>
<dbReference type="GO" id="GO:0005634">
    <property type="term" value="C:nucleus"/>
    <property type="evidence" value="ECO:0007669"/>
    <property type="project" value="TreeGrafter"/>
</dbReference>
<organism evidence="2 3">
    <name type="scientific">Paramarasmius palmivorus</name>
    <dbReference type="NCBI Taxonomy" id="297713"/>
    <lineage>
        <taxon>Eukaryota</taxon>
        <taxon>Fungi</taxon>
        <taxon>Dikarya</taxon>
        <taxon>Basidiomycota</taxon>
        <taxon>Agaricomycotina</taxon>
        <taxon>Agaricomycetes</taxon>
        <taxon>Agaricomycetidae</taxon>
        <taxon>Agaricales</taxon>
        <taxon>Marasmiineae</taxon>
        <taxon>Marasmiaceae</taxon>
        <taxon>Paramarasmius</taxon>
    </lineage>
</organism>
<comment type="caution">
    <text evidence="2">The sequence shown here is derived from an EMBL/GenBank/DDBJ whole genome shotgun (WGS) entry which is preliminary data.</text>
</comment>
<proteinExistence type="predicted"/>
<dbReference type="InterPro" id="IPR036915">
    <property type="entry name" value="Cyclin-like_sf"/>
</dbReference>
<accession>A0AAW0BD35</accession>
<sequence length="185" mass="21525">MNTPSAATFSTPDTQSRICVDVKINREHIDYLVDQVWETSEPALNEFLFRKKARWTRSRDQRVCRAKLGPLAERMIRRARVTYSVVLVALVYLQRARPHLQIASESFLWERLLIGSIVLADKYVNDCTMLNRHWAICSGKFGNMDVNRIERDLLAVLDWDVKLSEKELVDVHVAIRDRKKLNGSR</sequence>
<reference evidence="2 3" key="1">
    <citation type="submission" date="2024-01" db="EMBL/GenBank/DDBJ databases">
        <title>A draft genome for a cacao thread blight-causing isolate of Paramarasmius palmivorus.</title>
        <authorList>
            <person name="Baruah I.K."/>
            <person name="Bukari Y."/>
            <person name="Amoako-Attah I."/>
            <person name="Meinhardt L.W."/>
            <person name="Bailey B.A."/>
            <person name="Cohen S.P."/>
        </authorList>
    </citation>
    <scope>NUCLEOTIDE SEQUENCE [LARGE SCALE GENOMIC DNA]</scope>
    <source>
        <strain evidence="2 3">GH-12</strain>
    </source>
</reference>
<dbReference type="GO" id="GO:0016538">
    <property type="term" value="F:cyclin-dependent protein serine/threonine kinase regulator activity"/>
    <property type="evidence" value="ECO:0007669"/>
    <property type="project" value="TreeGrafter"/>
</dbReference>
<dbReference type="Proteomes" id="UP001383192">
    <property type="component" value="Unassembled WGS sequence"/>
</dbReference>
<dbReference type="InterPro" id="IPR013922">
    <property type="entry name" value="Cyclin_PHO80-like"/>
</dbReference>